<proteinExistence type="predicted"/>
<keyword evidence="1" id="KW-0677">Repeat</keyword>
<protein>
    <recommendedName>
        <fullName evidence="5">PUM-HD domain-containing protein</fullName>
    </recommendedName>
</protein>
<comment type="caution">
    <text evidence="3">The sequence shown here is derived from an EMBL/GenBank/DDBJ whole genome shotgun (WGS) entry which is preliminary data.</text>
</comment>
<name>A0A5J4VBR5_9EUKA</name>
<organism evidence="3 4">
    <name type="scientific">Streblomastix strix</name>
    <dbReference type="NCBI Taxonomy" id="222440"/>
    <lineage>
        <taxon>Eukaryota</taxon>
        <taxon>Metamonada</taxon>
        <taxon>Preaxostyla</taxon>
        <taxon>Oxymonadida</taxon>
        <taxon>Streblomastigidae</taxon>
        <taxon>Streblomastix</taxon>
    </lineage>
</organism>
<reference evidence="3 4" key="1">
    <citation type="submission" date="2019-03" db="EMBL/GenBank/DDBJ databases">
        <title>Single cell metagenomics reveals metabolic interactions within the superorganism composed of flagellate Streblomastix strix and complex community of Bacteroidetes bacteria on its surface.</title>
        <authorList>
            <person name="Treitli S.C."/>
            <person name="Kolisko M."/>
            <person name="Husnik F."/>
            <person name="Keeling P."/>
            <person name="Hampl V."/>
        </authorList>
    </citation>
    <scope>NUCLEOTIDE SEQUENCE [LARGE SCALE GENOMIC DNA]</scope>
    <source>
        <strain evidence="3">ST1C</strain>
    </source>
</reference>
<evidence type="ECO:0000256" key="2">
    <source>
        <dbReference type="PROSITE-ProRule" id="PRU00317"/>
    </source>
</evidence>
<dbReference type="OrthoDB" id="668540at2759"/>
<dbReference type="PROSITE" id="PS50302">
    <property type="entry name" value="PUM"/>
    <property type="match status" value="1"/>
</dbReference>
<gene>
    <name evidence="3" type="ORF">EZS28_024514</name>
</gene>
<accession>A0A5J4VBR5</accession>
<dbReference type="EMBL" id="SNRW01008174">
    <property type="protein sequence ID" value="KAA6379960.1"/>
    <property type="molecule type" value="Genomic_DNA"/>
</dbReference>
<dbReference type="InterPro" id="IPR001313">
    <property type="entry name" value="Pumilio_RNA-bd_rpt"/>
</dbReference>
<dbReference type="AlphaFoldDB" id="A0A5J4VBR5"/>
<evidence type="ECO:0000313" key="3">
    <source>
        <dbReference type="EMBL" id="KAA6379960.1"/>
    </source>
</evidence>
<dbReference type="GO" id="GO:0003723">
    <property type="term" value="F:RNA binding"/>
    <property type="evidence" value="ECO:0007669"/>
    <property type="project" value="InterPro"/>
</dbReference>
<feature type="non-terminal residue" evidence="3">
    <location>
        <position position="46"/>
    </location>
</feature>
<sequence>MLRRLFTNAFGNYIVQKLCEVGDQDDVEVLGEAVLSEPIGLAEDTY</sequence>
<evidence type="ECO:0000256" key="1">
    <source>
        <dbReference type="ARBA" id="ARBA00022737"/>
    </source>
</evidence>
<evidence type="ECO:0000313" key="4">
    <source>
        <dbReference type="Proteomes" id="UP000324800"/>
    </source>
</evidence>
<dbReference type="Proteomes" id="UP000324800">
    <property type="component" value="Unassembled WGS sequence"/>
</dbReference>
<feature type="repeat" description="Pumilio" evidence="2">
    <location>
        <begin position="1"/>
        <end position="36"/>
    </location>
</feature>
<evidence type="ECO:0008006" key="5">
    <source>
        <dbReference type="Google" id="ProtNLM"/>
    </source>
</evidence>